<reference evidence="2 3" key="1">
    <citation type="submission" date="2015-11" db="EMBL/GenBank/DDBJ databases">
        <title>Draft genome sequence of Paramesorhizobium deserti A-3-E, a strain highly resistant to diverse beta-lactam antibiotics.</title>
        <authorList>
            <person name="Lv R."/>
            <person name="Yang X."/>
            <person name="Fang N."/>
            <person name="Guo J."/>
            <person name="Luo X."/>
            <person name="Peng F."/>
            <person name="Yang R."/>
            <person name="Cui Y."/>
            <person name="Fang C."/>
            <person name="Song Y."/>
        </authorList>
    </citation>
    <scope>NUCLEOTIDE SEQUENCE [LARGE SCALE GENOMIC DNA]</scope>
    <source>
        <strain evidence="2 3">A-3-E</strain>
    </source>
</reference>
<dbReference type="EMBL" id="LNTU01000012">
    <property type="protein sequence ID" value="KXF77762.1"/>
    <property type="molecule type" value="Genomic_DNA"/>
</dbReference>
<evidence type="ECO:0000313" key="2">
    <source>
        <dbReference type="EMBL" id="KXF77762.1"/>
    </source>
</evidence>
<keyword evidence="3" id="KW-1185">Reference proteome</keyword>
<dbReference type="AlphaFoldDB" id="A0A135HX56"/>
<protein>
    <recommendedName>
        <fullName evidence="4">Helicase ATP-binding domain-containing protein</fullName>
    </recommendedName>
</protein>
<evidence type="ECO:0000313" key="3">
    <source>
        <dbReference type="Proteomes" id="UP000070107"/>
    </source>
</evidence>
<gene>
    <name evidence="2" type="ORF">ATN84_07190</name>
</gene>
<evidence type="ECO:0008006" key="4">
    <source>
        <dbReference type="Google" id="ProtNLM"/>
    </source>
</evidence>
<evidence type="ECO:0000256" key="1">
    <source>
        <dbReference type="SAM" id="MobiDB-lite"/>
    </source>
</evidence>
<proteinExistence type="predicted"/>
<sequence length="986" mass="109572">MQATAETVDAREAQPDWPSTLPPLRLRDRLTKLKLEGLKDGFFDGETLTLDGAVHVLGMLSSGKSTLVWLVVMALTLGGGGKRIGILVTDTIQGATLIARLRMHGVDATVLSSFYNRDRHLNSIHWQQGLSSSGWSVAALGDVAENFSVACPLDGFQRDPVVVRGSSQRPAFPTFKEKPCHRIYQRRRDAELADDAEIDDNADVGAERSCPLWAQCPAQGQQRSAVTAKVIALTPQAFVHMTPDKWTSARHLTLPELFQHTLDLMIVDEVDSVQKTLDDIFAPRSPIMGDERDVYAPAIGAKSSEALRERSGVQFRRQVNARWQANFHIFYRLIGTLYALLQNEQAYVADFYRNSPFTAGGILYEIWRRRQDVKGLARPGRSFDDPDFEEDFLEVIKVAASISRYSQGSAVSRDETEEQADEAHQAFRDATFQSASEALQGIARDMVVSDYYEDLAERVQDLLDGPLAAFNATAPDNKAAMSPRGNALALVLAVVTDLVLSHYYWLVKAQPAVATDLGIDDAQLLSQANNLIRHYRTLLPSNPAGAVFGLLYDEPSEDRRDTMGGKLTLINHLGVGRHLLTHLHDLLASEGQAGPHVLMLSGTSWAGGSQRQFNPRTGKPMDCASPSFDVQIPAQGVLLQPQAELDAIGRSVFELVSLRNEEGKQVRISGLREADRRKALSGVAVRLSTRRDNLNLIEENWLRMAREWGEEHLRGRRRALLVTNSYADAAIVADILLESLETHGFADWRVFGLTRDQADDADAPDDQRLRRARPLPRSLIERFGEEPEKSILVAPMQVVARGHNILNSQSRAAIASVYFLHRPHPRPDDLAAVIGRLNRYGVERFDRGMAENPEQPDERLSQRARRMRYAATNIVRYSLYSRSGYSSLSTEYKAQFAWDMLTPLWQTIGRGIRNGCPVHIGFVDRQFAPLSFDGATDSSDSSVLVQALRQLDVAMASSDLTARTLAKLLYQPFRDALSKTKGLAYG</sequence>
<accession>A0A135HX56</accession>
<name>A0A135HX56_9HYPH</name>
<dbReference type="Proteomes" id="UP000070107">
    <property type="component" value="Unassembled WGS sequence"/>
</dbReference>
<organism evidence="2 3">
    <name type="scientific">Paramesorhizobium deserti</name>
    <dbReference type="NCBI Taxonomy" id="1494590"/>
    <lineage>
        <taxon>Bacteria</taxon>
        <taxon>Pseudomonadati</taxon>
        <taxon>Pseudomonadota</taxon>
        <taxon>Alphaproteobacteria</taxon>
        <taxon>Hyphomicrobiales</taxon>
        <taxon>Phyllobacteriaceae</taxon>
        <taxon>Paramesorhizobium</taxon>
    </lineage>
</organism>
<comment type="caution">
    <text evidence="2">The sequence shown here is derived from an EMBL/GenBank/DDBJ whole genome shotgun (WGS) entry which is preliminary data.</text>
</comment>
<feature type="region of interest" description="Disordered" evidence="1">
    <location>
        <begin position="1"/>
        <end position="20"/>
    </location>
</feature>
<dbReference type="STRING" id="1494590.ATN84_07190"/>